<dbReference type="Proteomes" id="UP000473681">
    <property type="component" value="Unassembled WGS sequence"/>
</dbReference>
<feature type="chain" id="PRO_5044054093" description="Lipoprotein" evidence="1">
    <location>
        <begin position="23"/>
        <end position="356"/>
    </location>
</feature>
<evidence type="ECO:0000313" key="2">
    <source>
        <dbReference type="EMBL" id="NFF89579.1"/>
    </source>
</evidence>
<proteinExistence type="predicted"/>
<evidence type="ECO:0000313" key="3">
    <source>
        <dbReference type="EMBL" id="NFN35473.1"/>
    </source>
</evidence>
<organism evidence="2 5">
    <name type="scientific">Clostridium botulinum</name>
    <dbReference type="NCBI Taxonomy" id="1491"/>
    <lineage>
        <taxon>Bacteria</taxon>
        <taxon>Bacillati</taxon>
        <taxon>Bacillota</taxon>
        <taxon>Clostridia</taxon>
        <taxon>Eubacteriales</taxon>
        <taxon>Clostridiaceae</taxon>
        <taxon>Clostridium</taxon>
    </lineage>
</organism>
<evidence type="ECO:0008006" key="6">
    <source>
        <dbReference type="Google" id="ProtNLM"/>
    </source>
</evidence>
<dbReference type="EMBL" id="SWVK01000012">
    <property type="protein sequence ID" value="NFN35473.1"/>
    <property type="molecule type" value="Genomic_DNA"/>
</dbReference>
<dbReference type="Proteomes" id="UP000476820">
    <property type="component" value="Unassembled WGS sequence"/>
</dbReference>
<protein>
    <recommendedName>
        <fullName evidence="6">Lipoprotein</fullName>
    </recommendedName>
</protein>
<evidence type="ECO:0000256" key="1">
    <source>
        <dbReference type="SAM" id="SignalP"/>
    </source>
</evidence>
<reference evidence="4 5" key="1">
    <citation type="submission" date="2019-04" db="EMBL/GenBank/DDBJ databases">
        <title>Genome sequencing of Clostridium botulinum Groups I-IV and Clostridium butyricum.</title>
        <authorList>
            <person name="Brunt J."/>
            <person name="Van Vliet A.H.M."/>
            <person name="Stringer S.C."/>
            <person name="Carter A.T."/>
            <person name="Peck M.W."/>
        </authorList>
    </citation>
    <scope>NUCLEOTIDE SEQUENCE [LARGE SCALE GENOMIC DNA]</scope>
    <source>
        <strain evidence="2 5">1605</strain>
        <strain evidence="3 4">CB-K-33E</strain>
    </source>
</reference>
<dbReference type="PROSITE" id="PS51257">
    <property type="entry name" value="PROKAR_LIPOPROTEIN"/>
    <property type="match status" value="1"/>
</dbReference>
<sequence>MKKITLIIMSMMVIFISIGCSNKVSNNENIDLYDSKKAIETAQKYLMEIQNENFEEAKKFCTKDFASASKINDLGNSKIQVFKINKSVDGGDKVSILFDVLRGEDYSPNNNLDKYNIDVIKENDEYKINNLSAAENVEVYEKENELRLQTSGSGESKLILKLLDMPKQVYNKGDNPLERVDIPSDKFSSCGLSYSGDKVAYSTTNGKDSFIGILYIKDDKAITTIGSNQEDTQGKSDNKSNAIEKVQTDKVMNFGILNNCQIERIVFSAAEDNLVVSYKNSNEGIGLKIFNIESGKESSLDVKSKFPTDKYNVRVMYVNEDEIIVRVTLLEGVLEEKEDLTGIYSININKSTINNK</sequence>
<dbReference type="AlphaFoldDB" id="A0A0M1LKW2"/>
<dbReference type="SUPFAM" id="SSF69322">
    <property type="entry name" value="Tricorn protease domain 2"/>
    <property type="match status" value="1"/>
</dbReference>
<dbReference type="RefSeq" id="WP_017825315.1">
    <property type="nucleotide sequence ID" value="NZ_JACBDC010000006.1"/>
</dbReference>
<evidence type="ECO:0000313" key="4">
    <source>
        <dbReference type="Proteomes" id="UP000473681"/>
    </source>
</evidence>
<name>A0A0M1LKW2_CLOBO</name>
<comment type="caution">
    <text evidence="2">The sequence shown here is derived from an EMBL/GenBank/DDBJ whole genome shotgun (WGS) entry which is preliminary data.</text>
</comment>
<feature type="signal peptide" evidence="1">
    <location>
        <begin position="1"/>
        <end position="22"/>
    </location>
</feature>
<dbReference type="OrthoDB" id="1950593at2"/>
<evidence type="ECO:0000313" key="5">
    <source>
        <dbReference type="Proteomes" id="UP000476820"/>
    </source>
</evidence>
<gene>
    <name evidence="2" type="ORF">FC774_17280</name>
    <name evidence="3" type="ORF">FDB51_10125</name>
</gene>
<dbReference type="EMBL" id="SWOV01000086">
    <property type="protein sequence ID" value="NFF89579.1"/>
    <property type="molecule type" value="Genomic_DNA"/>
</dbReference>
<accession>A0A0M1LKW2</accession>
<keyword evidence="1" id="KW-0732">Signal</keyword>